<organism evidence="1 2">
    <name type="scientific">Desulforamulus reducens (strain ATCC BAA-1160 / DSM 100696 / MI-1)</name>
    <name type="common">Desulfotomaculum reducens</name>
    <dbReference type="NCBI Taxonomy" id="349161"/>
    <lineage>
        <taxon>Bacteria</taxon>
        <taxon>Bacillati</taxon>
        <taxon>Bacillota</taxon>
        <taxon>Clostridia</taxon>
        <taxon>Eubacteriales</taxon>
        <taxon>Peptococcaceae</taxon>
        <taxon>Desulforamulus</taxon>
    </lineage>
</organism>
<dbReference type="Proteomes" id="UP000001556">
    <property type="component" value="Chromosome"/>
</dbReference>
<dbReference type="OrthoDB" id="1807017at2"/>
<protein>
    <submittedName>
        <fullName evidence="1">Uncharacterized protein</fullName>
    </submittedName>
</protein>
<dbReference type="HOGENOM" id="CLU_1783768_0_0_9"/>
<evidence type="ECO:0000313" key="2">
    <source>
        <dbReference type="Proteomes" id="UP000001556"/>
    </source>
</evidence>
<dbReference type="EMBL" id="CP000612">
    <property type="protein sequence ID" value="ABO49757.1"/>
    <property type="molecule type" value="Genomic_DNA"/>
</dbReference>
<dbReference type="AlphaFoldDB" id="A4J3V4"/>
<evidence type="ECO:0000313" key="1">
    <source>
        <dbReference type="EMBL" id="ABO49757.1"/>
    </source>
</evidence>
<dbReference type="KEGG" id="drm:Dred_1223"/>
<keyword evidence="2" id="KW-1185">Reference proteome</keyword>
<proteinExistence type="predicted"/>
<sequence length="145" mass="15455">MGNISESATWDAGVYQIEETDPVQGGANGIDNMPHKNLANRTVYLKQHHETLESEVSAARGGYANLGSRLDALETQTMQGESVFASTSGKTVTHNLGNTNYIVNLVALADTGGDLGDVYISKAANAFTVYNTGGFTGAFRYQIMT</sequence>
<dbReference type="STRING" id="349161.Dred_1223"/>
<accession>A4J3V4</accession>
<gene>
    <name evidence="1" type="ordered locus">Dred_1223</name>
</gene>
<dbReference type="RefSeq" id="WP_011877583.1">
    <property type="nucleotide sequence ID" value="NC_009253.1"/>
</dbReference>
<reference evidence="1 2" key="1">
    <citation type="submission" date="2007-03" db="EMBL/GenBank/DDBJ databases">
        <title>Complete sequence of Desulfotomaculum reducens MI-1.</title>
        <authorList>
            <consortium name="US DOE Joint Genome Institute"/>
            <person name="Copeland A."/>
            <person name="Lucas S."/>
            <person name="Lapidus A."/>
            <person name="Barry K."/>
            <person name="Detter J.C."/>
            <person name="Glavina del Rio T."/>
            <person name="Hammon N."/>
            <person name="Israni S."/>
            <person name="Dalin E."/>
            <person name="Tice H."/>
            <person name="Pitluck S."/>
            <person name="Sims D."/>
            <person name="Brettin T."/>
            <person name="Bruce D."/>
            <person name="Han C."/>
            <person name="Tapia R."/>
            <person name="Schmutz J."/>
            <person name="Larimer F."/>
            <person name="Land M."/>
            <person name="Hauser L."/>
            <person name="Kyrpides N."/>
            <person name="Kim E."/>
            <person name="Tebo B.M."/>
            <person name="Richardson P."/>
        </authorList>
    </citation>
    <scope>NUCLEOTIDE SEQUENCE [LARGE SCALE GENOMIC DNA]</scope>
    <source>
        <strain evidence="1 2">MI-1</strain>
    </source>
</reference>
<name>A4J3V4_DESRM</name>